<sequence length="630" mass="70269">MFSVSRMCNSILGYFYDNKQLRWKNQSRVLTGKHMLVVVSFDIEMDMDEQEGINEELIEFALQESLQDAYKLPYSKTNRKEPNSEDFTKIMEAIHKGDVYALQELSGVSAFRESDSRGRLPLHAAAAQPRQDVLHAVLQAVLTSTDLTLEEQTGDGDTSLTLAAEAGLLENVKMLLQHGTSPHNTNSRNESPLLIAVRQKSYNMVLSLIMSGAFVEQVCLTKWTAMHEAAKVGCPAILMLLLRHGAKVTARDGHGVTPLGIAAEHGNAEALDILIQHGGDVNAQARNGDTVLYDAAGSGNLDCIELLLEHGANPNVASYACQLPIHRAAYEGHILALRTLIPITTKRAIRLSGQDPVHSAADGGQVECLELLIQKGYDVNALLDTHISENYSDLRKSPLYFAVSNGDVTCAEMLLAAGARTDLDPLRCILVAIRAERYELVQLLLSYGAEVNCYFRAISNTLFPTALQYSLRDPVMMRLLLNNGYHAYKCFQCCHGDGVEMDSTWTELHNQAYQIYSQPNAITFCEFVSVSWLTHLVGSVVRMLLDYVSLVNICPKLKRILKRRPEWDEILGIMSRPRSLQHLCRLIIRGHMSLRMLNDPKAMADIPFPPRLKNYVTYRDYDLYGDLSLT</sequence>
<dbReference type="Ensembl" id="ENSDLAT00005077866.1">
    <property type="protein sequence ID" value="ENSDLAP00005072998.1"/>
    <property type="gene ID" value="ENSDLAG00005032568.1"/>
</dbReference>
<dbReference type="AlphaFoldDB" id="A0A8P4G6A5"/>
<dbReference type="SMART" id="SM00969">
    <property type="entry name" value="SOCS_box"/>
    <property type="match status" value="1"/>
</dbReference>
<comment type="pathway">
    <text evidence="1">Protein modification; protein ubiquitination.</text>
</comment>
<organism evidence="6 7">
    <name type="scientific">Dicentrarchus labrax</name>
    <name type="common">European seabass</name>
    <name type="synonym">Morone labrax</name>
    <dbReference type="NCBI Taxonomy" id="13489"/>
    <lineage>
        <taxon>Eukaryota</taxon>
        <taxon>Metazoa</taxon>
        <taxon>Chordata</taxon>
        <taxon>Craniata</taxon>
        <taxon>Vertebrata</taxon>
        <taxon>Euteleostomi</taxon>
        <taxon>Actinopterygii</taxon>
        <taxon>Neopterygii</taxon>
        <taxon>Teleostei</taxon>
        <taxon>Neoteleostei</taxon>
        <taxon>Acanthomorphata</taxon>
        <taxon>Eupercaria</taxon>
        <taxon>Moronidae</taxon>
        <taxon>Dicentrarchus</taxon>
    </lineage>
</organism>
<dbReference type="PRINTS" id="PR01415">
    <property type="entry name" value="ANKYRIN"/>
</dbReference>
<dbReference type="InterPro" id="IPR036770">
    <property type="entry name" value="Ankyrin_rpt-contain_sf"/>
</dbReference>
<dbReference type="Pfam" id="PF13637">
    <property type="entry name" value="Ank_4"/>
    <property type="match status" value="1"/>
</dbReference>
<dbReference type="PROSITE" id="PS50088">
    <property type="entry name" value="ANK_REPEAT"/>
    <property type="match status" value="6"/>
</dbReference>
<gene>
    <name evidence="6" type="primary">asb15b</name>
</gene>
<feature type="repeat" description="ANK" evidence="4">
    <location>
        <begin position="352"/>
        <end position="384"/>
    </location>
</feature>
<dbReference type="Proteomes" id="UP000694389">
    <property type="component" value="Unassembled WGS sequence"/>
</dbReference>
<accession>A0A8P4G6A5</accession>
<dbReference type="Pfam" id="PF07525">
    <property type="entry name" value="SOCS_box"/>
    <property type="match status" value="1"/>
</dbReference>
<feature type="repeat" description="ANK" evidence="4">
    <location>
        <begin position="394"/>
        <end position="426"/>
    </location>
</feature>
<protein>
    <submittedName>
        <fullName evidence="6">Ankyrin repeat and SOCS box containing 15b</fullName>
    </submittedName>
</protein>
<feature type="repeat" description="ANK" evidence="4">
    <location>
        <begin position="287"/>
        <end position="319"/>
    </location>
</feature>
<dbReference type="SMART" id="SM00248">
    <property type="entry name" value="ANK"/>
    <property type="match status" value="10"/>
</dbReference>
<dbReference type="Gene3D" id="1.10.750.20">
    <property type="entry name" value="SOCS box"/>
    <property type="match status" value="1"/>
</dbReference>
<evidence type="ECO:0000256" key="1">
    <source>
        <dbReference type="ARBA" id="ARBA00004906"/>
    </source>
</evidence>
<keyword evidence="2" id="KW-0677">Repeat</keyword>
<keyword evidence="3 4" id="KW-0040">ANK repeat</keyword>
<dbReference type="GeneTree" id="ENSGT00940000157073"/>
<dbReference type="PANTHER" id="PTHR24198:SF187">
    <property type="entry name" value="ANKYRIN REPEAT AND SOCS BOX CONTAINING 15"/>
    <property type="match status" value="1"/>
</dbReference>
<evidence type="ECO:0000259" key="5">
    <source>
        <dbReference type="PROSITE" id="PS50225"/>
    </source>
</evidence>
<evidence type="ECO:0000256" key="3">
    <source>
        <dbReference type="ARBA" id="ARBA00023043"/>
    </source>
</evidence>
<dbReference type="GO" id="GO:1903010">
    <property type="term" value="P:regulation of bone development"/>
    <property type="evidence" value="ECO:0007669"/>
    <property type="project" value="Ensembl"/>
</dbReference>
<dbReference type="PROSITE" id="PS50225">
    <property type="entry name" value="SOCS"/>
    <property type="match status" value="1"/>
</dbReference>
<reference evidence="6" key="1">
    <citation type="submission" date="2025-08" db="UniProtKB">
        <authorList>
            <consortium name="Ensembl"/>
        </authorList>
    </citation>
    <scope>IDENTIFICATION</scope>
</reference>
<dbReference type="SUPFAM" id="SSF158235">
    <property type="entry name" value="SOCS box-like"/>
    <property type="match status" value="1"/>
</dbReference>
<evidence type="ECO:0000256" key="4">
    <source>
        <dbReference type="PROSITE-ProRule" id="PRU00023"/>
    </source>
</evidence>
<reference evidence="6" key="2">
    <citation type="submission" date="2025-09" db="UniProtKB">
        <authorList>
            <consortium name="Ensembl"/>
        </authorList>
    </citation>
    <scope>IDENTIFICATION</scope>
</reference>
<dbReference type="InterPro" id="IPR036036">
    <property type="entry name" value="SOCS_box-like_dom_sf"/>
</dbReference>
<dbReference type="GO" id="GO:0005737">
    <property type="term" value="C:cytoplasm"/>
    <property type="evidence" value="ECO:0007669"/>
    <property type="project" value="TreeGrafter"/>
</dbReference>
<dbReference type="PANTHER" id="PTHR24198">
    <property type="entry name" value="ANKYRIN REPEAT AND PROTEIN KINASE DOMAIN-CONTAINING PROTEIN"/>
    <property type="match status" value="1"/>
</dbReference>
<name>A0A8P4G6A5_DICLA</name>
<feature type="repeat" description="ANK" evidence="4">
    <location>
        <begin position="254"/>
        <end position="286"/>
    </location>
</feature>
<feature type="domain" description="SOCS box" evidence="5">
    <location>
        <begin position="575"/>
        <end position="622"/>
    </location>
</feature>
<keyword evidence="7" id="KW-1185">Reference proteome</keyword>
<dbReference type="SMART" id="SM00253">
    <property type="entry name" value="SOCS"/>
    <property type="match status" value="1"/>
</dbReference>
<proteinExistence type="predicted"/>
<evidence type="ECO:0000313" key="7">
    <source>
        <dbReference type="Proteomes" id="UP000694389"/>
    </source>
</evidence>
<evidence type="ECO:0000256" key="2">
    <source>
        <dbReference type="ARBA" id="ARBA00022737"/>
    </source>
</evidence>
<dbReference type="GO" id="GO:0035556">
    <property type="term" value="P:intracellular signal transduction"/>
    <property type="evidence" value="ECO:0007669"/>
    <property type="project" value="InterPro"/>
</dbReference>
<dbReference type="Pfam" id="PF12796">
    <property type="entry name" value="Ank_2"/>
    <property type="match status" value="2"/>
</dbReference>
<dbReference type="PROSITE" id="PS50297">
    <property type="entry name" value="ANK_REP_REGION"/>
    <property type="match status" value="5"/>
</dbReference>
<dbReference type="InterPro" id="IPR001496">
    <property type="entry name" value="SOCS_box"/>
</dbReference>
<evidence type="ECO:0000313" key="6">
    <source>
        <dbReference type="Ensembl" id="ENSDLAP00005072998.1"/>
    </source>
</evidence>
<dbReference type="InterPro" id="IPR002110">
    <property type="entry name" value="Ankyrin_rpt"/>
</dbReference>
<feature type="repeat" description="ANK" evidence="4">
    <location>
        <begin position="155"/>
        <end position="187"/>
    </location>
</feature>
<feature type="repeat" description="ANK" evidence="4">
    <location>
        <begin position="221"/>
        <end position="253"/>
    </location>
</feature>
<dbReference type="Gene3D" id="1.25.40.20">
    <property type="entry name" value="Ankyrin repeat-containing domain"/>
    <property type="match status" value="3"/>
</dbReference>
<dbReference type="SUPFAM" id="SSF48403">
    <property type="entry name" value="Ankyrin repeat"/>
    <property type="match status" value="2"/>
</dbReference>